<dbReference type="EMBL" id="JARJCN010000050">
    <property type="protein sequence ID" value="KAJ7081306.1"/>
    <property type="molecule type" value="Genomic_DNA"/>
</dbReference>
<dbReference type="InterPro" id="IPR018631">
    <property type="entry name" value="AAA-ATPase-like_dom"/>
</dbReference>
<dbReference type="PANTHER" id="PTHR34825:SF1">
    <property type="entry name" value="AAA-ATPASE-LIKE DOMAIN-CONTAINING PROTEIN"/>
    <property type="match status" value="1"/>
</dbReference>
<dbReference type="AlphaFoldDB" id="A0AAD6TXW7"/>
<proteinExistence type="predicted"/>
<protein>
    <recommendedName>
        <fullName evidence="2">AAA-ATPase-like domain-containing protein</fullName>
    </recommendedName>
</protein>
<dbReference type="Pfam" id="PF09820">
    <property type="entry name" value="AAA-ATPase_like"/>
    <property type="match status" value="1"/>
</dbReference>
<evidence type="ECO:0000256" key="1">
    <source>
        <dbReference type="SAM" id="MobiDB-lite"/>
    </source>
</evidence>
<keyword evidence="4" id="KW-1185">Reference proteome</keyword>
<comment type="caution">
    <text evidence="3">The sequence shown here is derived from an EMBL/GenBank/DDBJ whole genome shotgun (WGS) entry which is preliminary data.</text>
</comment>
<feature type="region of interest" description="Disordered" evidence="1">
    <location>
        <begin position="73"/>
        <end position="95"/>
    </location>
</feature>
<sequence length="706" mass="78853">MGAPTSNEEPFTLEEELASLDNDLLLPNNFPDEEFVVFEDSPDSTPFYLNEEVIHGVLYLSSPKPKRAWLWSDDESDKDASSGSNPGPYKRARTRSISPLSFDTDSLNNSYNSDNHMELPWTDSDFRDLCKHPETVYVDKTRCILQLPDKFRYILLRPPRFGKTTFLSTLKQYYDIREAENFSNQFESLAILKATGGTEHHSQHLCLSFPFSDLLVFSDIEDIASILRSHVALKLRAFLLRYAVELEISDADAFVQCDTVDMLTKLFELVRSRGHTLFVSVDDYDAPVRLRSFMHLEHPVLPEYLASPRDIECLLDECFWGPVRAGSDVIAKLFVTGTLSVSTSSSLNLRALDLVAPPALDHSCGFTEPEALAFASAFLDTPLDAIDLRRICGQYMFSPPTTAPEPGPVFHPQQLILRIAELSRKPLKLFTPKLFALLPGIFQSLPEDSDDLGLVTTNGMIDLLASGTLNVEEASPHDFDATAVTWSVLRDLGVLTYDHLGALRVANRTVLSLIHAHVDTVFADRRDFQEQFSFAIYAYDQEDNPTLLVELFSTILCAQTQRTLARGGNPIEPTMHGIFELVMRNTYWGGEGMKTDPAVLSPSHDTPVVEIRNPIRGEVQRWALTTLSLRGMWHGANPNASGEPSVEDLRELHAELESENEEGLIAKYCVFAGERVLVGSLLNPEPGIPVFLAVGGARVMMRKHSA</sequence>
<accession>A0AAD6TXW7</accession>
<dbReference type="Proteomes" id="UP001222325">
    <property type="component" value="Unassembled WGS sequence"/>
</dbReference>
<name>A0AAD6TXW7_9AGAR</name>
<feature type="domain" description="AAA-ATPase-like" evidence="2">
    <location>
        <begin position="124"/>
        <end position="343"/>
    </location>
</feature>
<evidence type="ECO:0000313" key="4">
    <source>
        <dbReference type="Proteomes" id="UP001222325"/>
    </source>
</evidence>
<organism evidence="3 4">
    <name type="scientific">Mycena belliarum</name>
    <dbReference type="NCBI Taxonomy" id="1033014"/>
    <lineage>
        <taxon>Eukaryota</taxon>
        <taxon>Fungi</taxon>
        <taxon>Dikarya</taxon>
        <taxon>Basidiomycota</taxon>
        <taxon>Agaricomycotina</taxon>
        <taxon>Agaricomycetes</taxon>
        <taxon>Agaricomycetidae</taxon>
        <taxon>Agaricales</taxon>
        <taxon>Marasmiineae</taxon>
        <taxon>Mycenaceae</taxon>
        <taxon>Mycena</taxon>
    </lineage>
</organism>
<dbReference type="PANTHER" id="PTHR34825">
    <property type="entry name" value="CONSERVED PROTEIN, WITH A WEAK D-GALACTARATE DEHYDRATASE/ALTRONATE HYDROLASE DOMAIN"/>
    <property type="match status" value="1"/>
</dbReference>
<evidence type="ECO:0000259" key="2">
    <source>
        <dbReference type="Pfam" id="PF09820"/>
    </source>
</evidence>
<reference evidence="3" key="1">
    <citation type="submission" date="2023-03" db="EMBL/GenBank/DDBJ databases">
        <title>Massive genome expansion in bonnet fungi (Mycena s.s.) driven by repeated elements and novel gene families across ecological guilds.</title>
        <authorList>
            <consortium name="Lawrence Berkeley National Laboratory"/>
            <person name="Harder C.B."/>
            <person name="Miyauchi S."/>
            <person name="Viragh M."/>
            <person name="Kuo A."/>
            <person name="Thoen E."/>
            <person name="Andreopoulos B."/>
            <person name="Lu D."/>
            <person name="Skrede I."/>
            <person name="Drula E."/>
            <person name="Henrissat B."/>
            <person name="Morin E."/>
            <person name="Kohler A."/>
            <person name="Barry K."/>
            <person name="LaButti K."/>
            <person name="Morin E."/>
            <person name="Salamov A."/>
            <person name="Lipzen A."/>
            <person name="Mereny Z."/>
            <person name="Hegedus B."/>
            <person name="Baldrian P."/>
            <person name="Stursova M."/>
            <person name="Weitz H."/>
            <person name="Taylor A."/>
            <person name="Grigoriev I.V."/>
            <person name="Nagy L.G."/>
            <person name="Martin F."/>
            <person name="Kauserud H."/>
        </authorList>
    </citation>
    <scope>NUCLEOTIDE SEQUENCE</scope>
    <source>
        <strain evidence="3">CBHHK173m</strain>
    </source>
</reference>
<evidence type="ECO:0000313" key="3">
    <source>
        <dbReference type="EMBL" id="KAJ7081306.1"/>
    </source>
</evidence>
<gene>
    <name evidence="3" type="ORF">B0H15DRAFT_953020</name>
</gene>